<gene>
    <name evidence="1" type="ORF">Pint_11992</name>
</gene>
<comment type="caution">
    <text evidence="1">The sequence shown here is derived from an EMBL/GenBank/DDBJ whole genome shotgun (WGS) entry which is preliminary data.</text>
</comment>
<organism evidence="1 2">
    <name type="scientific">Pistacia integerrima</name>
    <dbReference type="NCBI Taxonomy" id="434235"/>
    <lineage>
        <taxon>Eukaryota</taxon>
        <taxon>Viridiplantae</taxon>
        <taxon>Streptophyta</taxon>
        <taxon>Embryophyta</taxon>
        <taxon>Tracheophyta</taxon>
        <taxon>Spermatophyta</taxon>
        <taxon>Magnoliopsida</taxon>
        <taxon>eudicotyledons</taxon>
        <taxon>Gunneridae</taxon>
        <taxon>Pentapetalae</taxon>
        <taxon>rosids</taxon>
        <taxon>malvids</taxon>
        <taxon>Sapindales</taxon>
        <taxon>Anacardiaceae</taxon>
        <taxon>Pistacia</taxon>
    </lineage>
</organism>
<evidence type="ECO:0000313" key="2">
    <source>
        <dbReference type="Proteomes" id="UP001163603"/>
    </source>
</evidence>
<dbReference type="EMBL" id="CM047747">
    <property type="protein sequence ID" value="KAJ0018359.1"/>
    <property type="molecule type" value="Genomic_DNA"/>
</dbReference>
<accession>A0ACC0XL91</accession>
<evidence type="ECO:0000313" key="1">
    <source>
        <dbReference type="EMBL" id="KAJ0018359.1"/>
    </source>
</evidence>
<keyword evidence="2" id="KW-1185">Reference proteome</keyword>
<name>A0ACC0XL91_9ROSI</name>
<proteinExistence type="predicted"/>
<sequence>MTFYGGESLLSEITKKPSAFPSGRTKRLPFWGYVGVSKETKLMSDYKVLELVKHLCKVIADDRNDYRTTSLILKRPLLLGAEIGVCEIVEEIIKSYPDAIWFTNEKNQNLFHLAVMNRQEKVFKLIYQMTDHKHLLLMSQDVDKNNILHLAGKLAPENKLNVIAGAAFQMQRELQWYKEVENIVPAECKNEINCVGETPAVVFHKSHKKLVTEGEKWMKEAATSCIVAATVTATLVFQAAFSGTSGYDKLSVFMTFGFSDALSLFSSIATAIIFTSIITARYKQDDFLKALPRKFILGVVIMFISITSMMVAFGTTVYQIFYEKKAYLMLGLVGISACLPMLLFVASQFSLIWHLFIYAYRPGLFRKPSKRVLDQVIRKVREKMLSYSRLIS</sequence>
<protein>
    <submittedName>
        <fullName evidence="1">Uncharacterized protein</fullName>
    </submittedName>
</protein>
<reference evidence="2" key="1">
    <citation type="journal article" date="2023" name="G3 (Bethesda)">
        <title>Genome assembly and association tests identify interacting loci associated with vigor, precocity, and sex in interspecific pistachio rootstocks.</title>
        <authorList>
            <person name="Palmer W."/>
            <person name="Jacygrad E."/>
            <person name="Sagayaradj S."/>
            <person name="Cavanaugh K."/>
            <person name="Han R."/>
            <person name="Bertier L."/>
            <person name="Beede B."/>
            <person name="Kafkas S."/>
            <person name="Golino D."/>
            <person name="Preece J."/>
            <person name="Michelmore R."/>
        </authorList>
    </citation>
    <scope>NUCLEOTIDE SEQUENCE [LARGE SCALE GENOMIC DNA]</scope>
</reference>
<dbReference type="Proteomes" id="UP001163603">
    <property type="component" value="Chromosome 12"/>
</dbReference>